<gene>
    <name evidence="1" type="ORF">FH971_20165</name>
</gene>
<protein>
    <submittedName>
        <fullName evidence="1">Uncharacterized protein</fullName>
    </submittedName>
</protein>
<dbReference type="Proteomes" id="UP000319809">
    <property type="component" value="Chromosome"/>
</dbReference>
<dbReference type="AlphaFoldDB" id="A0A4Y5YJY7"/>
<evidence type="ECO:0000313" key="2">
    <source>
        <dbReference type="Proteomes" id="UP000319809"/>
    </source>
</evidence>
<accession>A0A4Y5YJY7</accession>
<reference evidence="1 2" key="1">
    <citation type="submission" date="2019-06" db="EMBL/GenBank/DDBJ databases">
        <title>The genome of Shewanella sp. SM1901.</title>
        <authorList>
            <person name="Cha Q."/>
        </authorList>
    </citation>
    <scope>NUCLEOTIDE SEQUENCE [LARGE SCALE GENOMIC DNA]</scope>
    <source>
        <strain evidence="1 2">SM1901</strain>
    </source>
</reference>
<dbReference type="RefSeq" id="WP_140235463.1">
    <property type="nucleotide sequence ID" value="NZ_CP041036.1"/>
</dbReference>
<proteinExistence type="predicted"/>
<sequence length="168" mass="19195">MLTPITRISTSLFIVLLTFPSKLLIAGELTDLITKEPNQHTQLTNDNASSLPPQHASDHLGKVIIVPEKPRSGLEYKSDDIYLKPSLKNQITKQTNNRSSRSTIANDPSCRWLDNRLKHLQKKLRQTKNNQFSHYQDEIDIRKREFTCLKCASTGPTDVDRSICQPKR</sequence>
<keyword evidence="2" id="KW-1185">Reference proteome</keyword>
<evidence type="ECO:0000313" key="1">
    <source>
        <dbReference type="EMBL" id="QDE33081.1"/>
    </source>
</evidence>
<name>A0A4Y5YJY7_9GAMM</name>
<dbReference type="KEGG" id="spol:FH971_20165"/>
<organism evidence="1 2">
    <name type="scientific">Shewanella polaris</name>
    <dbReference type="NCBI Taxonomy" id="2588449"/>
    <lineage>
        <taxon>Bacteria</taxon>
        <taxon>Pseudomonadati</taxon>
        <taxon>Pseudomonadota</taxon>
        <taxon>Gammaproteobacteria</taxon>
        <taxon>Alteromonadales</taxon>
        <taxon>Shewanellaceae</taxon>
        <taxon>Shewanella</taxon>
    </lineage>
</organism>
<dbReference type="EMBL" id="CP041036">
    <property type="protein sequence ID" value="QDE33081.1"/>
    <property type="molecule type" value="Genomic_DNA"/>
</dbReference>